<reference evidence="2 3" key="1">
    <citation type="submission" date="2021-06" db="EMBL/GenBank/DDBJ databases">
        <title>Caerostris extrusa draft genome.</title>
        <authorList>
            <person name="Kono N."/>
            <person name="Arakawa K."/>
        </authorList>
    </citation>
    <scope>NUCLEOTIDE SEQUENCE [LARGE SCALE GENOMIC DNA]</scope>
</reference>
<keyword evidence="3" id="KW-1185">Reference proteome</keyword>
<protein>
    <submittedName>
        <fullName evidence="2">Uncharacterized protein</fullName>
    </submittedName>
</protein>
<evidence type="ECO:0000256" key="1">
    <source>
        <dbReference type="SAM" id="MobiDB-lite"/>
    </source>
</evidence>
<name>A0AAV4MCD5_CAEEX</name>
<evidence type="ECO:0000313" key="3">
    <source>
        <dbReference type="Proteomes" id="UP001054945"/>
    </source>
</evidence>
<evidence type="ECO:0000313" key="2">
    <source>
        <dbReference type="EMBL" id="GIX69357.1"/>
    </source>
</evidence>
<organism evidence="2 3">
    <name type="scientific">Caerostris extrusa</name>
    <name type="common">Bark spider</name>
    <name type="synonym">Caerostris bankana</name>
    <dbReference type="NCBI Taxonomy" id="172846"/>
    <lineage>
        <taxon>Eukaryota</taxon>
        <taxon>Metazoa</taxon>
        <taxon>Ecdysozoa</taxon>
        <taxon>Arthropoda</taxon>
        <taxon>Chelicerata</taxon>
        <taxon>Arachnida</taxon>
        <taxon>Araneae</taxon>
        <taxon>Araneomorphae</taxon>
        <taxon>Entelegynae</taxon>
        <taxon>Araneoidea</taxon>
        <taxon>Araneidae</taxon>
        <taxon>Caerostris</taxon>
    </lineage>
</organism>
<dbReference type="Proteomes" id="UP001054945">
    <property type="component" value="Unassembled WGS sequence"/>
</dbReference>
<accession>A0AAV4MCD5</accession>
<proteinExistence type="predicted"/>
<comment type="caution">
    <text evidence="2">The sequence shown here is derived from an EMBL/GenBank/DDBJ whole genome shotgun (WGS) entry which is preliminary data.</text>
</comment>
<feature type="region of interest" description="Disordered" evidence="1">
    <location>
        <begin position="71"/>
        <end position="91"/>
    </location>
</feature>
<dbReference type="EMBL" id="BPLR01002044">
    <property type="protein sequence ID" value="GIX69357.1"/>
    <property type="molecule type" value="Genomic_DNA"/>
</dbReference>
<gene>
    <name evidence="2" type="ORF">CEXT_282191</name>
</gene>
<sequence>MEFFATLIKYRLPVLLQRRVWSRTTDFRHPHFPPPPTHPNLNRLKHPDRGPLLICGCIVIAKYTDKYNNHPNRRFETARPPPSALSTAQKRTRLWSMSGRYNKKKIAERDDSATG</sequence>
<dbReference type="AlphaFoldDB" id="A0AAV4MCD5"/>